<name>A0ABT0L879_9GAMM</name>
<protein>
    <recommendedName>
        <fullName evidence="3">Glycosyltransferase family 2 protein</fullName>
    </recommendedName>
</protein>
<keyword evidence="2" id="KW-1185">Reference proteome</keyword>
<evidence type="ECO:0000313" key="2">
    <source>
        <dbReference type="Proteomes" id="UP001203423"/>
    </source>
</evidence>
<proteinExistence type="predicted"/>
<dbReference type="Proteomes" id="UP001203423">
    <property type="component" value="Unassembled WGS sequence"/>
</dbReference>
<reference evidence="1 2" key="1">
    <citation type="submission" date="2022-01" db="EMBL/GenBank/DDBJ databases">
        <title>Whole genome-based taxonomy of the Shewanellaceae.</title>
        <authorList>
            <person name="Martin-Rodriguez A.J."/>
        </authorList>
    </citation>
    <scope>NUCLEOTIDE SEQUENCE [LARGE SCALE GENOMIC DNA]</scope>
    <source>
        <strain evidence="1 2">DSM 17177</strain>
    </source>
</reference>
<accession>A0ABT0L879</accession>
<comment type="caution">
    <text evidence="1">The sequence shown here is derived from an EMBL/GenBank/DDBJ whole genome shotgun (WGS) entry which is preliminary data.</text>
</comment>
<dbReference type="EMBL" id="JAKIKS010000013">
    <property type="protein sequence ID" value="MCL1123901.1"/>
    <property type="molecule type" value="Genomic_DNA"/>
</dbReference>
<evidence type="ECO:0000313" key="1">
    <source>
        <dbReference type="EMBL" id="MCL1123901.1"/>
    </source>
</evidence>
<dbReference type="RefSeq" id="WP_248939181.1">
    <property type="nucleotide sequence ID" value="NZ_JAKIKS010000013.1"/>
</dbReference>
<sequence length="289" mass="32883">MMINEIDNKEVAILLTTYNPNVTSLSSNISTYIRQCGQVYLVDNSPIPFDYSLLPSSIKMITLHDNKGIAVAQNIGYEAAKKDGYNFFLEIDQDSKLSENYVYSICRDYIDIVDRNGPILGVGPIAISEEQGIDYYNYGSLESPIPVEHTLSSGFFYSKQGVEVCGLKNEGLFIDLVDWEWCMRAKSFALLSFVSPNVEILHSLGEGHKVIGPFKIGVSKPFRHYYQFRNTILLSMMKHIPLRWKLKNILKIILKICVYPIILDEGFNRFRFMSKGLVDGFRNKNSSLT</sequence>
<dbReference type="InterPro" id="IPR029044">
    <property type="entry name" value="Nucleotide-diphossugar_trans"/>
</dbReference>
<gene>
    <name evidence="1" type="ORF">L2764_05240</name>
</gene>
<organism evidence="1 2">
    <name type="scientific">Shewanella surugensis</name>
    <dbReference type="NCBI Taxonomy" id="212020"/>
    <lineage>
        <taxon>Bacteria</taxon>
        <taxon>Pseudomonadati</taxon>
        <taxon>Pseudomonadota</taxon>
        <taxon>Gammaproteobacteria</taxon>
        <taxon>Alteromonadales</taxon>
        <taxon>Shewanellaceae</taxon>
        <taxon>Shewanella</taxon>
    </lineage>
</organism>
<dbReference type="SUPFAM" id="SSF53448">
    <property type="entry name" value="Nucleotide-diphospho-sugar transferases"/>
    <property type="match status" value="1"/>
</dbReference>
<evidence type="ECO:0008006" key="3">
    <source>
        <dbReference type="Google" id="ProtNLM"/>
    </source>
</evidence>
<dbReference type="Gene3D" id="3.90.550.10">
    <property type="entry name" value="Spore Coat Polysaccharide Biosynthesis Protein SpsA, Chain A"/>
    <property type="match status" value="1"/>
</dbReference>